<feature type="region of interest" description="Disordered" evidence="6">
    <location>
        <begin position="71"/>
        <end position="123"/>
    </location>
</feature>
<dbReference type="PhylomeDB" id="E9HYH7"/>
<reference evidence="9 10" key="1">
    <citation type="journal article" date="2011" name="Science">
        <title>The ecoresponsive genome of Daphnia pulex.</title>
        <authorList>
            <person name="Colbourne J.K."/>
            <person name="Pfrender M.E."/>
            <person name="Gilbert D."/>
            <person name="Thomas W.K."/>
            <person name="Tucker A."/>
            <person name="Oakley T.H."/>
            <person name="Tokishita S."/>
            <person name="Aerts A."/>
            <person name="Arnold G.J."/>
            <person name="Basu M.K."/>
            <person name="Bauer D.J."/>
            <person name="Caceres C.E."/>
            <person name="Carmel L."/>
            <person name="Casola C."/>
            <person name="Choi J.H."/>
            <person name="Detter J.C."/>
            <person name="Dong Q."/>
            <person name="Dusheyko S."/>
            <person name="Eads B.D."/>
            <person name="Frohlich T."/>
            <person name="Geiler-Samerotte K.A."/>
            <person name="Gerlach D."/>
            <person name="Hatcher P."/>
            <person name="Jogdeo S."/>
            <person name="Krijgsveld J."/>
            <person name="Kriventseva E.V."/>
            <person name="Kultz D."/>
            <person name="Laforsch C."/>
            <person name="Lindquist E."/>
            <person name="Lopez J."/>
            <person name="Manak J.R."/>
            <person name="Muller J."/>
            <person name="Pangilinan J."/>
            <person name="Patwardhan R.P."/>
            <person name="Pitluck S."/>
            <person name="Pritham E.J."/>
            <person name="Rechtsteiner A."/>
            <person name="Rho M."/>
            <person name="Rogozin I.B."/>
            <person name="Sakarya O."/>
            <person name="Salamov A."/>
            <person name="Schaack S."/>
            <person name="Shapiro H."/>
            <person name="Shiga Y."/>
            <person name="Skalitzky C."/>
            <person name="Smith Z."/>
            <person name="Souvorov A."/>
            <person name="Sung W."/>
            <person name="Tang Z."/>
            <person name="Tsuchiya D."/>
            <person name="Tu H."/>
            <person name="Vos H."/>
            <person name="Wang M."/>
            <person name="Wolf Y.I."/>
            <person name="Yamagata H."/>
            <person name="Yamada T."/>
            <person name="Ye Y."/>
            <person name="Shaw J.R."/>
            <person name="Andrews J."/>
            <person name="Crease T.J."/>
            <person name="Tang H."/>
            <person name="Lucas S.M."/>
            <person name="Robertson H.M."/>
            <person name="Bork P."/>
            <person name="Koonin E.V."/>
            <person name="Zdobnov E.M."/>
            <person name="Grigoriev I.V."/>
            <person name="Lynch M."/>
            <person name="Boore J.L."/>
        </authorList>
    </citation>
    <scope>NUCLEOTIDE SEQUENCE [LARGE SCALE GENOMIC DNA]</scope>
</reference>
<evidence type="ECO:0000256" key="4">
    <source>
        <dbReference type="ARBA" id="ARBA00022777"/>
    </source>
</evidence>
<gene>
    <name evidence="9" type="ORF">DAPPUDRAFT_119424</name>
</gene>
<keyword evidence="3" id="KW-0547">Nucleotide-binding</keyword>
<keyword evidence="2" id="KW-0808">Transferase</keyword>
<evidence type="ECO:0000256" key="5">
    <source>
        <dbReference type="ARBA" id="ARBA00022840"/>
    </source>
</evidence>
<keyword evidence="7" id="KW-0732">Signal</keyword>
<evidence type="ECO:0000256" key="2">
    <source>
        <dbReference type="ARBA" id="ARBA00022679"/>
    </source>
</evidence>
<dbReference type="GO" id="GO:0004674">
    <property type="term" value="F:protein serine/threonine kinase activity"/>
    <property type="evidence" value="ECO:0000318"/>
    <property type="project" value="GO_Central"/>
</dbReference>
<dbReference type="EMBL" id="GL733164">
    <property type="protein sequence ID" value="EFX63204.1"/>
    <property type="molecule type" value="Genomic_DNA"/>
</dbReference>
<keyword evidence="4" id="KW-0418">Kinase</keyword>
<dbReference type="GO" id="GO:0005634">
    <property type="term" value="C:nucleus"/>
    <property type="evidence" value="ECO:0000318"/>
    <property type="project" value="GO_Central"/>
</dbReference>
<feature type="domain" description="Protein kinase" evidence="8">
    <location>
        <begin position="185"/>
        <end position="482"/>
    </location>
</feature>
<proteinExistence type="predicted"/>
<dbReference type="GO" id="GO:0000776">
    <property type="term" value="C:kinetochore"/>
    <property type="evidence" value="ECO:0000318"/>
    <property type="project" value="GO_Central"/>
</dbReference>
<dbReference type="PROSITE" id="PS00108">
    <property type="entry name" value="PROTEIN_KINASE_ST"/>
    <property type="match status" value="1"/>
</dbReference>
<protein>
    <recommendedName>
        <fullName evidence="8">Protein kinase domain-containing protein</fullName>
    </recommendedName>
</protein>
<dbReference type="eggNOG" id="KOG0596">
    <property type="taxonomic scope" value="Eukaryota"/>
</dbReference>
<dbReference type="PANTHER" id="PTHR22974">
    <property type="entry name" value="MIXED LINEAGE PROTEIN KINASE"/>
    <property type="match status" value="1"/>
</dbReference>
<dbReference type="STRING" id="6669.E9HYH7"/>
<keyword evidence="10" id="KW-1185">Reference proteome</keyword>
<dbReference type="FunFam" id="1.10.510.10:FF:002871">
    <property type="match status" value="1"/>
</dbReference>
<accession>E9HYH7</accession>
<dbReference type="GO" id="GO:0007059">
    <property type="term" value="P:chromosome segregation"/>
    <property type="evidence" value="ECO:0000318"/>
    <property type="project" value="GO_Central"/>
</dbReference>
<dbReference type="GO" id="GO:0033316">
    <property type="term" value="P:meiotic spindle assembly checkpoint signaling"/>
    <property type="evidence" value="ECO:0000318"/>
    <property type="project" value="GO_Central"/>
</dbReference>
<dbReference type="GO" id="GO:0007094">
    <property type="term" value="P:mitotic spindle assembly checkpoint signaling"/>
    <property type="evidence" value="ECO:0000318"/>
    <property type="project" value="GO_Central"/>
</dbReference>
<feature type="chain" id="PRO_5012971779" description="Protein kinase domain-containing protein" evidence="7">
    <location>
        <begin position="16"/>
        <end position="525"/>
    </location>
</feature>
<evidence type="ECO:0000256" key="7">
    <source>
        <dbReference type="SAM" id="SignalP"/>
    </source>
</evidence>
<dbReference type="GO" id="GO:0004712">
    <property type="term" value="F:protein serine/threonine/tyrosine kinase activity"/>
    <property type="evidence" value="ECO:0000318"/>
    <property type="project" value="GO_Central"/>
</dbReference>
<keyword evidence="5" id="KW-0067">ATP-binding</keyword>
<feature type="compositionally biased region" description="Polar residues" evidence="6">
    <location>
        <begin position="71"/>
        <end position="80"/>
    </location>
</feature>
<dbReference type="SUPFAM" id="SSF56112">
    <property type="entry name" value="Protein kinase-like (PK-like)"/>
    <property type="match status" value="1"/>
</dbReference>
<dbReference type="Gene3D" id="1.10.510.10">
    <property type="entry name" value="Transferase(Phosphotransferase) domain 1"/>
    <property type="match status" value="2"/>
</dbReference>
<dbReference type="InterPro" id="IPR008271">
    <property type="entry name" value="Ser/Thr_kinase_AS"/>
</dbReference>
<dbReference type="SMART" id="SM00220">
    <property type="entry name" value="S_TKc"/>
    <property type="match status" value="1"/>
</dbReference>
<name>E9HYH7_DAPPU</name>
<dbReference type="GO" id="GO:0005524">
    <property type="term" value="F:ATP binding"/>
    <property type="evidence" value="ECO:0007669"/>
    <property type="project" value="UniProtKB-KW"/>
</dbReference>
<dbReference type="AlphaFoldDB" id="E9HYH7"/>
<dbReference type="PROSITE" id="PS50011">
    <property type="entry name" value="PROTEIN_KINASE_DOM"/>
    <property type="match status" value="1"/>
</dbReference>
<evidence type="ECO:0000256" key="3">
    <source>
        <dbReference type="ARBA" id="ARBA00022741"/>
    </source>
</evidence>
<dbReference type="OrthoDB" id="20524at2759"/>
<evidence type="ECO:0000256" key="6">
    <source>
        <dbReference type="SAM" id="MobiDB-lite"/>
    </source>
</evidence>
<evidence type="ECO:0000313" key="9">
    <source>
        <dbReference type="EMBL" id="EFX63204.1"/>
    </source>
</evidence>
<evidence type="ECO:0000259" key="8">
    <source>
        <dbReference type="PROSITE" id="PS50011"/>
    </source>
</evidence>
<dbReference type="InParanoid" id="E9HYH7"/>
<evidence type="ECO:0000313" key="10">
    <source>
        <dbReference type="Proteomes" id="UP000000305"/>
    </source>
</evidence>
<dbReference type="PANTHER" id="PTHR22974:SF21">
    <property type="entry name" value="DUAL SPECIFICITY PROTEIN KINASE TTK"/>
    <property type="match status" value="1"/>
</dbReference>
<dbReference type="KEGG" id="dpx:DAPPUDRAFT_119424"/>
<dbReference type="HOGENOM" id="CLU_519020_0_0_1"/>
<dbReference type="InterPro" id="IPR011009">
    <property type="entry name" value="Kinase-like_dom_sf"/>
</dbReference>
<dbReference type="Proteomes" id="UP000000305">
    <property type="component" value="Unassembled WGS sequence"/>
</dbReference>
<dbReference type="GO" id="GO:0034501">
    <property type="term" value="P:protein localization to kinetochore"/>
    <property type="evidence" value="ECO:0000318"/>
    <property type="project" value="GO_Central"/>
</dbReference>
<sequence length="525" mass="58824">MAGLVIGALAVPSSTLLVSIVAPTPGHYHYTYRAHLFCTRQTKMEQKSYTMMESGEITCAMRDGAAHIRPSSVSASNLNPMTPGRPQLPRTPRLCFKENDNSRFGTHDFPSTPKFGRSESTPELHRIRKLDHSLHMVERNTTQEKAHYNNVLQESNASNLLTLTSDSLPDIFRKPISQQQHEVPLNLQSKFGNSEDKIPLPGAKNEFVAWNQPEKSSFSTNKLPSVHSEMEEIYAFTNAKNKSGLNSTSDTASALGLPTQPTVKMNPLDQAQTPLAKNLTWTGHSSFSTTKIRESSLVSEYNEEEEKLLLVMEKGDTDFATVIQTRTSLNAINPTLIRFYWQEMLEAVKEIHDKNVIHTDLKPANFLLVNGGLKLIDFGIATSIQADMTSIMKDSQCGTYNYMAPEAIKSATPSGTYQEYKNPPFSKFRDTIEKISAIVDERHVIDFPLTADPMVIAVLKGCLDRNPRNRPSIEQLLSHPYLTCTSQSPVQSSKNIPPQLRIQLEFLLEGGQLTEEVKENIRQWM</sequence>
<dbReference type="InterPro" id="IPR000719">
    <property type="entry name" value="Prot_kinase_dom"/>
</dbReference>
<dbReference type="Pfam" id="PF00069">
    <property type="entry name" value="Pkinase"/>
    <property type="match status" value="1"/>
</dbReference>
<feature type="signal peptide" evidence="7">
    <location>
        <begin position="1"/>
        <end position="15"/>
    </location>
</feature>
<organism evidence="9 10">
    <name type="scientific">Daphnia pulex</name>
    <name type="common">Water flea</name>
    <dbReference type="NCBI Taxonomy" id="6669"/>
    <lineage>
        <taxon>Eukaryota</taxon>
        <taxon>Metazoa</taxon>
        <taxon>Ecdysozoa</taxon>
        <taxon>Arthropoda</taxon>
        <taxon>Crustacea</taxon>
        <taxon>Branchiopoda</taxon>
        <taxon>Diplostraca</taxon>
        <taxon>Cladocera</taxon>
        <taxon>Anomopoda</taxon>
        <taxon>Daphniidae</taxon>
        <taxon>Daphnia</taxon>
    </lineage>
</organism>
<keyword evidence="1" id="KW-0723">Serine/threonine-protein kinase</keyword>
<evidence type="ECO:0000256" key="1">
    <source>
        <dbReference type="ARBA" id="ARBA00022527"/>
    </source>
</evidence>